<proteinExistence type="predicted"/>
<keyword evidence="2" id="KW-1185">Reference proteome</keyword>
<evidence type="ECO:0000313" key="2">
    <source>
        <dbReference type="Proteomes" id="UP000192907"/>
    </source>
</evidence>
<dbReference type="EMBL" id="FWZT01000003">
    <property type="protein sequence ID" value="SME99948.1"/>
    <property type="molecule type" value="Genomic_DNA"/>
</dbReference>
<accession>A0A1Y6B9H6</accession>
<dbReference type="STRING" id="1513793.SAMN06296036_10357"/>
<organism evidence="1 2">
    <name type="scientific">Pseudobacteriovorax antillogorgiicola</name>
    <dbReference type="NCBI Taxonomy" id="1513793"/>
    <lineage>
        <taxon>Bacteria</taxon>
        <taxon>Pseudomonadati</taxon>
        <taxon>Bdellovibrionota</taxon>
        <taxon>Oligoflexia</taxon>
        <taxon>Oligoflexales</taxon>
        <taxon>Pseudobacteriovoracaceae</taxon>
        <taxon>Pseudobacteriovorax</taxon>
    </lineage>
</organism>
<sequence>MSKNDLIDALTDFFEANNTDIDLEDYTFEELEWEFKRQIGELY</sequence>
<dbReference type="AlphaFoldDB" id="A0A1Y6B9H6"/>
<dbReference type="Proteomes" id="UP000192907">
    <property type="component" value="Unassembled WGS sequence"/>
</dbReference>
<evidence type="ECO:0000313" key="1">
    <source>
        <dbReference type="EMBL" id="SME99948.1"/>
    </source>
</evidence>
<gene>
    <name evidence="1" type="ORF">SAMN06296036_10357</name>
</gene>
<protein>
    <submittedName>
        <fullName evidence="1">Uncharacterized protein</fullName>
    </submittedName>
</protein>
<name>A0A1Y6B9H6_9BACT</name>
<reference evidence="2" key="1">
    <citation type="submission" date="2017-04" db="EMBL/GenBank/DDBJ databases">
        <authorList>
            <person name="Varghese N."/>
            <person name="Submissions S."/>
        </authorList>
    </citation>
    <scope>NUCLEOTIDE SEQUENCE [LARGE SCALE GENOMIC DNA]</scope>
    <source>
        <strain evidence="2">RKEM611</strain>
    </source>
</reference>
<dbReference type="RefSeq" id="WP_268808678.1">
    <property type="nucleotide sequence ID" value="NZ_FWZT01000003.1"/>
</dbReference>